<dbReference type="EMBL" id="DTGT01000297">
    <property type="protein sequence ID" value="HGH61501.1"/>
    <property type="molecule type" value="Genomic_DNA"/>
</dbReference>
<reference evidence="2" key="1">
    <citation type="journal article" date="2020" name="mSystems">
        <title>Genome- and Community-Level Interaction Insights into Carbon Utilization and Element Cycling Functions of Hydrothermarchaeota in Hydrothermal Sediment.</title>
        <authorList>
            <person name="Zhou Z."/>
            <person name="Liu Y."/>
            <person name="Xu W."/>
            <person name="Pan J."/>
            <person name="Luo Z.H."/>
            <person name="Li M."/>
        </authorList>
    </citation>
    <scope>NUCLEOTIDE SEQUENCE [LARGE SCALE GENOMIC DNA]</scope>
    <source>
        <strain evidence="2">SpSt-769</strain>
    </source>
</reference>
<feature type="region of interest" description="Disordered" evidence="1">
    <location>
        <begin position="83"/>
        <end position="106"/>
    </location>
</feature>
<feature type="region of interest" description="Disordered" evidence="1">
    <location>
        <begin position="1"/>
        <end position="27"/>
    </location>
</feature>
<protein>
    <submittedName>
        <fullName evidence="2">Uncharacterized protein</fullName>
    </submittedName>
</protein>
<organism evidence="2">
    <name type="scientific">Desulfomonile tiedjei</name>
    <dbReference type="NCBI Taxonomy" id="2358"/>
    <lineage>
        <taxon>Bacteria</taxon>
        <taxon>Pseudomonadati</taxon>
        <taxon>Thermodesulfobacteriota</taxon>
        <taxon>Desulfomonilia</taxon>
        <taxon>Desulfomonilales</taxon>
        <taxon>Desulfomonilaceae</taxon>
        <taxon>Desulfomonile</taxon>
    </lineage>
</organism>
<dbReference type="AlphaFoldDB" id="A0A7C4ASF2"/>
<evidence type="ECO:0000313" key="2">
    <source>
        <dbReference type="EMBL" id="HGH61501.1"/>
    </source>
</evidence>
<feature type="region of interest" description="Disordered" evidence="1">
    <location>
        <begin position="57"/>
        <end position="76"/>
    </location>
</feature>
<feature type="compositionally biased region" description="Basic and acidic residues" evidence="1">
    <location>
        <begin position="57"/>
        <end position="68"/>
    </location>
</feature>
<gene>
    <name evidence="2" type="ORF">ENV54_09410</name>
</gene>
<sequence>MEEKDLSEKQRRWLEASRKIGPGPMTKSERRLLEQLYADMEPREQQDLYDYIQMKFGDKETKEQRPSEDQLPDDPISRMQGKIWREPSGAFKRALSSLRRTTPPGR</sequence>
<comment type="caution">
    <text evidence="2">The sequence shown here is derived from an EMBL/GenBank/DDBJ whole genome shotgun (WGS) entry which is preliminary data.</text>
</comment>
<feature type="compositionally biased region" description="Basic and acidic residues" evidence="1">
    <location>
        <begin position="1"/>
        <end position="18"/>
    </location>
</feature>
<proteinExistence type="predicted"/>
<name>A0A7C4ASF2_9BACT</name>
<evidence type="ECO:0000256" key="1">
    <source>
        <dbReference type="SAM" id="MobiDB-lite"/>
    </source>
</evidence>
<accession>A0A7C4ASF2</accession>